<dbReference type="RefSeq" id="WP_388350985.1">
    <property type="nucleotide sequence ID" value="NZ_JBIAFJ010000028.1"/>
</dbReference>
<evidence type="ECO:0000313" key="2">
    <source>
        <dbReference type="Proteomes" id="UP001601197"/>
    </source>
</evidence>
<gene>
    <name evidence="1" type="ORF">ACFYNZ_26135</name>
</gene>
<keyword evidence="2" id="KW-1185">Reference proteome</keyword>
<evidence type="ECO:0000313" key="1">
    <source>
        <dbReference type="EMBL" id="MFE9172905.1"/>
    </source>
</evidence>
<proteinExistence type="predicted"/>
<sequence>MALYSAQGPQLGLPHRSRPKFGYVGALMVWLFAHVQHDGHDGLNLAGEALHTTVHGGVKLWVVVVTAVRARARAGSAWQACRGSAPFVATQQRRRTTHG</sequence>
<accession>A0ABW6L133</accession>
<organism evidence="1 2">
    <name type="scientific">Streptomyces kebangsaanensis</name>
    <dbReference type="NCBI Taxonomy" id="864058"/>
    <lineage>
        <taxon>Bacteria</taxon>
        <taxon>Bacillati</taxon>
        <taxon>Actinomycetota</taxon>
        <taxon>Actinomycetes</taxon>
        <taxon>Kitasatosporales</taxon>
        <taxon>Streptomycetaceae</taxon>
        <taxon>Streptomyces</taxon>
    </lineage>
</organism>
<reference evidence="1 2" key="1">
    <citation type="submission" date="2024-10" db="EMBL/GenBank/DDBJ databases">
        <title>The Natural Products Discovery Center: Release of the First 8490 Sequenced Strains for Exploring Actinobacteria Biosynthetic Diversity.</title>
        <authorList>
            <person name="Kalkreuter E."/>
            <person name="Kautsar S.A."/>
            <person name="Yang D."/>
            <person name="Bader C.D."/>
            <person name="Teijaro C.N."/>
            <person name="Fluegel L."/>
            <person name="Davis C.M."/>
            <person name="Simpson J.R."/>
            <person name="Lauterbach L."/>
            <person name="Steele A.D."/>
            <person name="Gui C."/>
            <person name="Meng S."/>
            <person name="Li G."/>
            <person name="Viehrig K."/>
            <person name="Ye F."/>
            <person name="Su P."/>
            <person name="Kiefer A.F."/>
            <person name="Nichols A."/>
            <person name="Cepeda A.J."/>
            <person name="Yan W."/>
            <person name="Fan B."/>
            <person name="Jiang Y."/>
            <person name="Adhikari A."/>
            <person name="Zheng C.-J."/>
            <person name="Schuster L."/>
            <person name="Cowan T.M."/>
            <person name="Smanski M.J."/>
            <person name="Chevrette M.G."/>
            <person name="De Carvalho L.P.S."/>
            <person name="Shen B."/>
        </authorList>
    </citation>
    <scope>NUCLEOTIDE SEQUENCE [LARGE SCALE GENOMIC DNA]</scope>
    <source>
        <strain evidence="1 2">NPDC007147</strain>
    </source>
</reference>
<protein>
    <submittedName>
        <fullName evidence="1">Uncharacterized protein</fullName>
    </submittedName>
</protein>
<dbReference type="Proteomes" id="UP001601197">
    <property type="component" value="Unassembled WGS sequence"/>
</dbReference>
<comment type="caution">
    <text evidence="1">The sequence shown here is derived from an EMBL/GenBank/DDBJ whole genome shotgun (WGS) entry which is preliminary data.</text>
</comment>
<name>A0ABW6L133_9ACTN</name>
<dbReference type="EMBL" id="JBIAFJ010000028">
    <property type="protein sequence ID" value="MFE9172905.1"/>
    <property type="molecule type" value="Genomic_DNA"/>
</dbReference>